<accession>A0ABP6WUG9</accession>
<reference evidence="4" key="1">
    <citation type="journal article" date="2019" name="Int. J. Syst. Evol. Microbiol.">
        <title>The Global Catalogue of Microorganisms (GCM) 10K type strain sequencing project: providing services to taxonomists for standard genome sequencing and annotation.</title>
        <authorList>
            <consortium name="The Broad Institute Genomics Platform"/>
            <consortium name="The Broad Institute Genome Sequencing Center for Infectious Disease"/>
            <person name="Wu L."/>
            <person name="Ma J."/>
        </authorList>
    </citation>
    <scope>NUCLEOTIDE SEQUENCE [LARGE SCALE GENOMIC DNA]</scope>
    <source>
        <strain evidence="4">JCM 17111</strain>
    </source>
</reference>
<feature type="signal peptide" evidence="1">
    <location>
        <begin position="1"/>
        <end position="17"/>
    </location>
</feature>
<keyword evidence="4" id="KW-1185">Reference proteome</keyword>
<proteinExistence type="predicted"/>
<protein>
    <recommendedName>
        <fullName evidence="2">SPOR domain-containing protein</fullName>
    </recommendedName>
</protein>
<dbReference type="Pfam" id="PF05036">
    <property type="entry name" value="SPOR"/>
    <property type="match status" value="1"/>
</dbReference>
<evidence type="ECO:0000259" key="2">
    <source>
        <dbReference type="Pfam" id="PF05036"/>
    </source>
</evidence>
<name>A0ABP6WUG9_9FLAO</name>
<sequence length="132" mass="15642">MKALNLRPRLFSFFCFALICHYGFSQQGTVSINQDRHIPGLLNLKKEINKSDVDRYKIQIYSGNREEALRVKKEFEESFSDWKASDIFEKPVNFKIWVGSFRTRLEADRALKKIKQKFSSAFIFKPRKEKNN</sequence>
<dbReference type="InterPro" id="IPR036680">
    <property type="entry name" value="SPOR-like_sf"/>
</dbReference>
<evidence type="ECO:0000313" key="4">
    <source>
        <dbReference type="Proteomes" id="UP001500954"/>
    </source>
</evidence>
<organism evidence="3 4">
    <name type="scientific">Snuella lapsa</name>
    <dbReference type="NCBI Taxonomy" id="870481"/>
    <lineage>
        <taxon>Bacteria</taxon>
        <taxon>Pseudomonadati</taxon>
        <taxon>Bacteroidota</taxon>
        <taxon>Flavobacteriia</taxon>
        <taxon>Flavobacteriales</taxon>
        <taxon>Flavobacteriaceae</taxon>
        <taxon>Snuella</taxon>
    </lineage>
</organism>
<evidence type="ECO:0000256" key="1">
    <source>
        <dbReference type="SAM" id="SignalP"/>
    </source>
</evidence>
<comment type="caution">
    <text evidence="3">The sequence shown here is derived from an EMBL/GenBank/DDBJ whole genome shotgun (WGS) entry which is preliminary data.</text>
</comment>
<keyword evidence="1" id="KW-0732">Signal</keyword>
<dbReference type="Gene3D" id="3.30.70.1070">
    <property type="entry name" value="Sporulation related repeat"/>
    <property type="match status" value="1"/>
</dbReference>
<feature type="chain" id="PRO_5047321273" description="SPOR domain-containing protein" evidence="1">
    <location>
        <begin position="18"/>
        <end position="132"/>
    </location>
</feature>
<dbReference type="InterPro" id="IPR007730">
    <property type="entry name" value="SPOR-like_dom"/>
</dbReference>
<feature type="domain" description="SPOR" evidence="2">
    <location>
        <begin position="55"/>
        <end position="123"/>
    </location>
</feature>
<dbReference type="Proteomes" id="UP001500954">
    <property type="component" value="Unassembled WGS sequence"/>
</dbReference>
<dbReference type="RefSeq" id="WP_345004232.1">
    <property type="nucleotide sequence ID" value="NZ_BAABCY010000016.1"/>
</dbReference>
<evidence type="ECO:0000313" key="3">
    <source>
        <dbReference type="EMBL" id="GAA3556902.1"/>
    </source>
</evidence>
<dbReference type="EMBL" id="BAABCY010000016">
    <property type="protein sequence ID" value="GAA3556902.1"/>
    <property type="molecule type" value="Genomic_DNA"/>
</dbReference>
<gene>
    <name evidence="3" type="ORF">GCM10022395_05300</name>
</gene>